<accession>A0AAE9HK36</accession>
<evidence type="ECO:0000313" key="1">
    <source>
        <dbReference type="EMBL" id="UPU16086.1"/>
    </source>
</evidence>
<dbReference type="EMBL" id="ON086804">
    <property type="protein sequence ID" value="UPU16086.1"/>
    <property type="molecule type" value="Genomic_DNA"/>
</dbReference>
<evidence type="ECO:0000313" key="2">
    <source>
        <dbReference type="Proteomes" id="UP000830967"/>
    </source>
</evidence>
<protein>
    <submittedName>
        <fullName evidence="1">Uncharacterized protein</fullName>
    </submittedName>
</protein>
<reference evidence="1" key="1">
    <citation type="submission" date="2022-03" db="EMBL/GenBank/DDBJ databases">
        <authorList>
            <person name="Ragab S."/>
            <person name="Abdelmoteleb M."/>
            <person name="El-Shibiny A."/>
        </authorList>
    </citation>
    <scope>NUCLEOTIDE SEQUENCE</scope>
</reference>
<name>A0AAE9HK36_9CAUD</name>
<organism evidence="1 2">
    <name type="scientific">Escherichia phage ZCEC13</name>
    <dbReference type="NCBI Taxonomy" id="2935866"/>
    <lineage>
        <taxon>Viruses</taxon>
        <taxon>Duplodnaviria</taxon>
        <taxon>Heunggongvirae</taxon>
        <taxon>Uroviricota</taxon>
        <taxon>Caudoviricetes</taxon>
        <taxon>Jameshumphriesvirinae</taxon>
        <taxon>Zewailvirus</taxon>
        <taxon>Zewailvirus ZCEC13</taxon>
    </lineage>
</organism>
<keyword evidence="2" id="KW-1185">Reference proteome</keyword>
<dbReference type="Proteomes" id="UP000830967">
    <property type="component" value="Segment"/>
</dbReference>
<proteinExistence type="predicted"/>
<sequence length="62" mass="7058">MLAAVLQVPEQPEPGLEQVRRRRIHLPHPDRCLHEQSLHRGVTVRAGLGSDIRPETLLVYCL</sequence>